<dbReference type="Proteomes" id="UP000033774">
    <property type="component" value="Unassembled WGS sequence"/>
</dbReference>
<keyword evidence="10" id="KW-1185">Reference proteome</keyword>
<keyword evidence="5" id="KW-0949">S-adenosyl-L-methionine</keyword>
<evidence type="ECO:0000259" key="8">
    <source>
        <dbReference type="Pfam" id="PF17785"/>
    </source>
</evidence>
<keyword evidence="2" id="KW-0963">Cytoplasm</keyword>
<evidence type="ECO:0000259" key="7">
    <source>
        <dbReference type="Pfam" id="PF10672"/>
    </source>
</evidence>
<evidence type="ECO:0000256" key="6">
    <source>
        <dbReference type="ARBA" id="ARBA00038091"/>
    </source>
</evidence>
<dbReference type="Gene3D" id="3.40.50.150">
    <property type="entry name" value="Vaccinia Virus protein VP39"/>
    <property type="match status" value="1"/>
</dbReference>
<comment type="caution">
    <text evidence="9">The sequence shown here is derived from an EMBL/GenBank/DDBJ whole genome shotgun (WGS) entry which is preliminary data.</text>
</comment>
<evidence type="ECO:0000313" key="9">
    <source>
        <dbReference type="EMBL" id="KJV09246.1"/>
    </source>
</evidence>
<evidence type="ECO:0000313" key="10">
    <source>
        <dbReference type="Proteomes" id="UP000033774"/>
    </source>
</evidence>
<dbReference type="PANTHER" id="PTHR42873">
    <property type="entry name" value="RIBOSOMAL RNA LARGE SUBUNIT METHYLTRANSFERASE"/>
    <property type="match status" value="1"/>
</dbReference>
<evidence type="ECO:0000256" key="4">
    <source>
        <dbReference type="ARBA" id="ARBA00022679"/>
    </source>
</evidence>
<gene>
    <name evidence="9" type="ORF">VZ95_12640</name>
</gene>
<keyword evidence="3 9" id="KW-0489">Methyltransferase</keyword>
<dbReference type="SUPFAM" id="SSF53335">
    <property type="entry name" value="S-adenosyl-L-methionine-dependent methyltransferases"/>
    <property type="match status" value="1"/>
</dbReference>
<dbReference type="AlphaFoldDB" id="A0A0F3IRA5"/>
<dbReference type="CDD" id="cd21153">
    <property type="entry name" value="PUA_RlmI"/>
    <property type="match status" value="1"/>
</dbReference>
<dbReference type="InterPro" id="IPR036974">
    <property type="entry name" value="PUA_sf"/>
</dbReference>
<proteinExistence type="inferred from homology"/>
<keyword evidence="4 9" id="KW-0808">Transferase</keyword>
<dbReference type="GO" id="GO:0008168">
    <property type="term" value="F:methyltransferase activity"/>
    <property type="evidence" value="ECO:0007669"/>
    <property type="project" value="UniProtKB-KW"/>
</dbReference>
<dbReference type="Gene3D" id="3.30.750.80">
    <property type="entry name" value="RNA methyltransferase domain (HRMD) like"/>
    <property type="match status" value="1"/>
</dbReference>
<evidence type="ECO:0000256" key="1">
    <source>
        <dbReference type="ARBA" id="ARBA00004496"/>
    </source>
</evidence>
<dbReference type="GO" id="GO:0032259">
    <property type="term" value="P:methylation"/>
    <property type="evidence" value="ECO:0007669"/>
    <property type="project" value="UniProtKB-KW"/>
</dbReference>
<name>A0A0F3IRA5_9PROT</name>
<protein>
    <submittedName>
        <fullName evidence="9">SAM-dependent methyltransferase</fullName>
    </submittedName>
</protein>
<dbReference type="PANTHER" id="PTHR42873:SF1">
    <property type="entry name" value="S-ADENOSYLMETHIONINE-DEPENDENT METHYLTRANSFERASE DOMAIN-CONTAINING PROTEIN"/>
    <property type="match status" value="1"/>
</dbReference>
<feature type="domain" description="S-adenosylmethionine-dependent methyltransferase" evidence="7">
    <location>
        <begin position="190"/>
        <end position="356"/>
    </location>
</feature>
<dbReference type="GO" id="GO:0003723">
    <property type="term" value="F:RNA binding"/>
    <property type="evidence" value="ECO:0007669"/>
    <property type="project" value="InterPro"/>
</dbReference>
<comment type="similarity">
    <text evidence="6">Belongs to the methyltransferase superfamily. RlmI family.</text>
</comment>
<evidence type="ECO:0000256" key="2">
    <source>
        <dbReference type="ARBA" id="ARBA00022490"/>
    </source>
</evidence>
<feature type="domain" description="RlmI-like PUA" evidence="8">
    <location>
        <begin position="10"/>
        <end position="73"/>
    </location>
</feature>
<dbReference type="InterPro" id="IPR029063">
    <property type="entry name" value="SAM-dependent_MTases_sf"/>
</dbReference>
<evidence type="ECO:0000256" key="5">
    <source>
        <dbReference type="ARBA" id="ARBA00022691"/>
    </source>
</evidence>
<dbReference type="OrthoDB" id="9805492at2"/>
<organism evidence="9 10">
    <name type="scientific">Elstera litoralis</name>
    <dbReference type="NCBI Taxonomy" id="552518"/>
    <lineage>
        <taxon>Bacteria</taxon>
        <taxon>Pseudomonadati</taxon>
        <taxon>Pseudomonadota</taxon>
        <taxon>Alphaproteobacteria</taxon>
        <taxon>Rhodospirillales</taxon>
        <taxon>Rhodospirillaceae</taxon>
        <taxon>Elstera</taxon>
    </lineage>
</organism>
<dbReference type="EMBL" id="LAJY01000320">
    <property type="protein sequence ID" value="KJV09246.1"/>
    <property type="molecule type" value="Genomic_DNA"/>
</dbReference>
<dbReference type="SUPFAM" id="SSF88697">
    <property type="entry name" value="PUA domain-like"/>
    <property type="match status" value="1"/>
</dbReference>
<dbReference type="InterPro" id="IPR041532">
    <property type="entry name" value="RlmI-like_PUA"/>
</dbReference>
<sequence>MTHPIELPVLRLQEGRDRRVRNGHPWIYSNEIQMTPAAKALPPGQLVRVLDAGGTNLGIFGFNPHTLIAARLMAHDPRVVIDTGLLATRLRRALELRQRFFPTPHYRLIHAEADGFPGLVVDRYGDVLAVQLNTAMMEALRAPLLVALQEVLQPRAIVLRNDSSSRTLEGLELGTEIALADPDLDLTKPIEILENGGRFLVDVLDGQKTGWFYDQRDNRAAAAHLAKGVRVLDVYTYAGGFGVQAGLAGATEVVLVDRSRPALDRGLAAAELNGVANVSAMQGDGVFVMDQLFTDKERFGLVIADPPAFVKSKKDLNAGLRGYRKMIRSAASVVTPGGFLLAASCSHAVDAEAFTNELRAGLAKAGRTGRILRQAGAGPDHPVHPFLPESAYLKAILVQLD</sequence>
<comment type="subcellular location">
    <subcellularLocation>
        <location evidence="1">Cytoplasm</location>
    </subcellularLocation>
</comment>
<dbReference type="Pfam" id="PF10672">
    <property type="entry name" value="Methyltrans_SAM"/>
    <property type="match status" value="1"/>
</dbReference>
<dbReference type="CDD" id="cd02440">
    <property type="entry name" value="AdoMet_MTases"/>
    <property type="match status" value="1"/>
</dbReference>
<dbReference type="CDD" id="cd11572">
    <property type="entry name" value="RlmI_M_like"/>
    <property type="match status" value="1"/>
</dbReference>
<dbReference type="GO" id="GO:0005737">
    <property type="term" value="C:cytoplasm"/>
    <property type="evidence" value="ECO:0007669"/>
    <property type="project" value="UniProtKB-SubCell"/>
</dbReference>
<evidence type="ECO:0000256" key="3">
    <source>
        <dbReference type="ARBA" id="ARBA00022603"/>
    </source>
</evidence>
<dbReference type="InterPro" id="IPR015947">
    <property type="entry name" value="PUA-like_sf"/>
</dbReference>
<dbReference type="InterPro" id="IPR019614">
    <property type="entry name" value="SAM-dep_methyl-trfase"/>
</dbReference>
<accession>A0A0F3IRA5</accession>
<dbReference type="RefSeq" id="WP_045776167.1">
    <property type="nucleotide sequence ID" value="NZ_LAJY01000320.1"/>
</dbReference>
<dbReference type="PATRIC" id="fig|552518.3.peg.2148"/>
<dbReference type="Gene3D" id="2.30.130.10">
    <property type="entry name" value="PUA domain"/>
    <property type="match status" value="1"/>
</dbReference>
<reference evidence="9 10" key="1">
    <citation type="submission" date="2015-03" db="EMBL/GenBank/DDBJ databases">
        <title>Draft genome sequence of Elstera litoralis.</title>
        <authorList>
            <person name="Rahalkar M.C."/>
            <person name="Dhakephalkar P.K."/>
            <person name="Pore S.D."/>
            <person name="Arora P."/>
            <person name="Kapse N.G."/>
            <person name="Pandit P.S."/>
        </authorList>
    </citation>
    <scope>NUCLEOTIDE SEQUENCE [LARGE SCALE GENOMIC DNA]</scope>
    <source>
        <strain evidence="9 10">Dia-1</strain>
    </source>
</reference>
<dbReference type="Pfam" id="PF17785">
    <property type="entry name" value="PUA_3"/>
    <property type="match status" value="1"/>
</dbReference>